<evidence type="ECO:0000256" key="2">
    <source>
        <dbReference type="ARBA" id="ARBA00022679"/>
    </source>
</evidence>
<dbReference type="CDD" id="cd03785">
    <property type="entry name" value="GT28_MurG"/>
    <property type="match status" value="1"/>
</dbReference>
<dbReference type="SUPFAM" id="SSF53756">
    <property type="entry name" value="UDP-Glycosyltransferase/glycogen phosphorylase"/>
    <property type="match status" value="1"/>
</dbReference>
<comment type="caution">
    <text evidence="5">The sequence shown here is derived from an EMBL/GenBank/DDBJ whole genome shotgun (WGS) entry which is preliminary data.</text>
</comment>
<evidence type="ECO:0000256" key="1">
    <source>
        <dbReference type="ARBA" id="ARBA00022676"/>
    </source>
</evidence>
<proteinExistence type="predicted"/>
<dbReference type="InterPro" id="IPR004276">
    <property type="entry name" value="GlycoTrans_28_N"/>
</dbReference>
<dbReference type="Pfam" id="PF04101">
    <property type="entry name" value="Glyco_tran_28_C"/>
    <property type="match status" value="1"/>
</dbReference>
<protein>
    <recommendedName>
        <fullName evidence="7">Undecaprenyldiphospho-muramoylpentapeptide beta-N-acetylglucosaminyltransferase</fullName>
    </recommendedName>
</protein>
<feature type="domain" description="Glycosyltransferase family 28 N-terminal" evidence="3">
    <location>
        <begin position="16"/>
        <end position="150"/>
    </location>
</feature>
<reference evidence="5 6" key="1">
    <citation type="submission" date="2017-09" db="EMBL/GenBank/DDBJ databases">
        <title>Depth-based differentiation of microbial function through sediment-hosted aquifers and enrichment of novel symbionts in the deep terrestrial subsurface.</title>
        <authorList>
            <person name="Probst A.J."/>
            <person name="Ladd B."/>
            <person name="Jarett J.K."/>
            <person name="Geller-Mcgrath D.E."/>
            <person name="Sieber C.M."/>
            <person name="Emerson J.B."/>
            <person name="Anantharaman K."/>
            <person name="Thomas B.C."/>
            <person name="Malmstrom R."/>
            <person name="Stieglmeier M."/>
            <person name="Klingl A."/>
            <person name="Woyke T."/>
            <person name="Ryan C.M."/>
            <person name="Banfield J.F."/>
        </authorList>
    </citation>
    <scope>NUCLEOTIDE SEQUENCE [LARGE SCALE GENOMIC DNA]</scope>
    <source>
        <strain evidence="5">CG10_big_fil_rev_8_21_14_0_10_32_10</strain>
    </source>
</reference>
<gene>
    <name evidence="5" type="ORF">COV24_05010</name>
</gene>
<evidence type="ECO:0000259" key="3">
    <source>
        <dbReference type="Pfam" id="PF03033"/>
    </source>
</evidence>
<dbReference type="AlphaFoldDB" id="A0A2H0RAY9"/>
<dbReference type="InterPro" id="IPR007235">
    <property type="entry name" value="Glyco_trans_28_C"/>
</dbReference>
<keyword evidence="2" id="KW-0808">Transferase</keyword>
<dbReference type="Gene3D" id="3.40.50.2000">
    <property type="entry name" value="Glycogen Phosphorylase B"/>
    <property type="match status" value="2"/>
</dbReference>
<dbReference type="PANTHER" id="PTHR21015">
    <property type="entry name" value="UDP-N-ACETYLGLUCOSAMINE--N-ACETYLMURAMYL-(PENTAPEPTIDE) PYROPHOSPHORYL-UNDECAPRENOL N-ACETYLGLUCOSAMINE TRANSFERASE 1"/>
    <property type="match status" value="1"/>
</dbReference>
<dbReference type="Pfam" id="PF03033">
    <property type="entry name" value="Glyco_transf_28"/>
    <property type="match status" value="1"/>
</dbReference>
<keyword evidence="1" id="KW-0328">Glycosyltransferase</keyword>
<evidence type="ECO:0000313" key="5">
    <source>
        <dbReference type="EMBL" id="PIR42985.1"/>
    </source>
</evidence>
<evidence type="ECO:0008006" key="7">
    <source>
        <dbReference type="Google" id="ProtNLM"/>
    </source>
</evidence>
<dbReference type="GO" id="GO:0016758">
    <property type="term" value="F:hexosyltransferase activity"/>
    <property type="evidence" value="ECO:0007669"/>
    <property type="project" value="InterPro"/>
</dbReference>
<organism evidence="5 6">
    <name type="scientific">candidate division WWE3 bacterium CG10_big_fil_rev_8_21_14_0_10_32_10</name>
    <dbReference type="NCBI Taxonomy" id="1975090"/>
    <lineage>
        <taxon>Bacteria</taxon>
        <taxon>Katanobacteria</taxon>
    </lineage>
</organism>
<dbReference type="GO" id="GO:0005975">
    <property type="term" value="P:carbohydrate metabolic process"/>
    <property type="evidence" value="ECO:0007669"/>
    <property type="project" value="InterPro"/>
</dbReference>
<dbReference type="PANTHER" id="PTHR21015:SF22">
    <property type="entry name" value="GLYCOSYLTRANSFERASE"/>
    <property type="match status" value="1"/>
</dbReference>
<accession>A0A2H0RAY9</accession>
<name>A0A2H0RAY9_UNCKA</name>
<evidence type="ECO:0000313" key="6">
    <source>
        <dbReference type="Proteomes" id="UP000230214"/>
    </source>
</evidence>
<sequence>MNNNTSKTNYDILFVGGHHNSSLPLIQKFMKDGYSIKFIGHKYASKLNDFVSSEYTEMQSYGIPYINLNTPKFYNNNDLLKYIQLLKSVVFCFKLFISERPSLIMSFGGYLAVPVVIAGKLLNIKIATHEQTAVKGLANNMIAKFADKIYLTWDISKKHYTNKSEVVGLPIREEILSVKKNKPNAYIKTIFVQGGKQGSHIINDFIFSNIDYLCSKYVIYHQTGKHSINDDHVKAEKLSKKYPNYKTFTYLYGKDYTKILNKVDLVLGRSGAHMVYELAYLKIPAIFVPISWSSNNEQYFNAKLANEYLPCYIIEEKNLNISNFKKALKYISTTLRKNTSYLEVTSKATEAIYTSIKKNFFNG</sequence>
<dbReference type="GO" id="GO:1901137">
    <property type="term" value="P:carbohydrate derivative biosynthetic process"/>
    <property type="evidence" value="ECO:0007669"/>
    <property type="project" value="UniProtKB-ARBA"/>
</dbReference>
<dbReference type="EMBL" id="PCXU01000044">
    <property type="protein sequence ID" value="PIR42985.1"/>
    <property type="molecule type" value="Genomic_DNA"/>
</dbReference>
<evidence type="ECO:0000259" key="4">
    <source>
        <dbReference type="Pfam" id="PF04101"/>
    </source>
</evidence>
<feature type="domain" description="Glycosyl transferase family 28 C-terminal" evidence="4">
    <location>
        <begin position="189"/>
        <end position="347"/>
    </location>
</feature>
<dbReference type="Proteomes" id="UP000230214">
    <property type="component" value="Unassembled WGS sequence"/>
</dbReference>